<evidence type="ECO:0000256" key="4">
    <source>
        <dbReference type="ARBA" id="ARBA00023004"/>
    </source>
</evidence>
<dbReference type="InterPro" id="IPR006158">
    <property type="entry name" value="Cobalamin-bd"/>
</dbReference>
<dbReference type="GO" id="GO:0046872">
    <property type="term" value="F:metal ion binding"/>
    <property type="evidence" value="ECO:0007669"/>
    <property type="project" value="UniProtKB-KW"/>
</dbReference>
<dbReference type="GO" id="GO:0005829">
    <property type="term" value="C:cytosol"/>
    <property type="evidence" value="ECO:0007669"/>
    <property type="project" value="TreeGrafter"/>
</dbReference>
<keyword evidence="3" id="KW-0479">Metal-binding</keyword>
<dbReference type="InterPro" id="IPR058240">
    <property type="entry name" value="rSAM_sf"/>
</dbReference>
<dbReference type="SUPFAM" id="SSF102114">
    <property type="entry name" value="Radical SAM enzymes"/>
    <property type="match status" value="1"/>
</dbReference>
<dbReference type="Gene3D" id="3.80.30.20">
    <property type="entry name" value="tm_1862 like domain"/>
    <property type="match status" value="1"/>
</dbReference>
<dbReference type="SFLD" id="SFLDG01082">
    <property type="entry name" value="B12-binding_domain_containing"/>
    <property type="match status" value="1"/>
</dbReference>
<dbReference type="PANTHER" id="PTHR43409">
    <property type="entry name" value="ANAEROBIC MAGNESIUM-PROTOPORPHYRIN IX MONOMETHYL ESTER CYCLASE-RELATED"/>
    <property type="match status" value="1"/>
</dbReference>
<dbReference type="CDD" id="cd02068">
    <property type="entry name" value="radical_SAM_B12_BD"/>
    <property type="match status" value="1"/>
</dbReference>
<dbReference type="Gene3D" id="3.40.50.280">
    <property type="entry name" value="Cobalamin-binding domain"/>
    <property type="match status" value="1"/>
</dbReference>
<dbReference type="PROSITE" id="PS51918">
    <property type="entry name" value="RADICAL_SAM"/>
    <property type="match status" value="1"/>
</dbReference>
<dbReference type="EMBL" id="FUWV01000002">
    <property type="protein sequence ID" value="SJZ44880.1"/>
    <property type="molecule type" value="Genomic_DNA"/>
</dbReference>
<evidence type="ECO:0000259" key="7">
    <source>
        <dbReference type="PROSITE" id="PS51918"/>
    </source>
</evidence>
<dbReference type="InterPro" id="IPR034466">
    <property type="entry name" value="Methyltransferase_Class_B"/>
</dbReference>
<dbReference type="SMART" id="SM00729">
    <property type="entry name" value="Elp3"/>
    <property type="match status" value="1"/>
</dbReference>
<dbReference type="Pfam" id="PF02310">
    <property type="entry name" value="B12-binding"/>
    <property type="match status" value="1"/>
</dbReference>
<dbReference type="GO" id="GO:0003824">
    <property type="term" value="F:catalytic activity"/>
    <property type="evidence" value="ECO:0007669"/>
    <property type="project" value="InterPro"/>
</dbReference>
<dbReference type="CDD" id="cd01335">
    <property type="entry name" value="Radical_SAM"/>
    <property type="match status" value="1"/>
</dbReference>
<evidence type="ECO:0000256" key="2">
    <source>
        <dbReference type="ARBA" id="ARBA00022691"/>
    </source>
</evidence>
<dbReference type="InterPro" id="IPR051198">
    <property type="entry name" value="BchE-like"/>
</dbReference>
<dbReference type="InterPro" id="IPR036724">
    <property type="entry name" value="Cobalamin-bd_sf"/>
</dbReference>
<dbReference type="SFLD" id="SFLDG01123">
    <property type="entry name" value="methyltransferase_(Class_B)"/>
    <property type="match status" value="1"/>
</dbReference>
<organism evidence="8 9">
    <name type="scientific">Garciella nitratireducens DSM 15102</name>
    <dbReference type="NCBI Taxonomy" id="1121911"/>
    <lineage>
        <taxon>Bacteria</taxon>
        <taxon>Bacillati</taxon>
        <taxon>Bacillota</taxon>
        <taxon>Clostridia</taxon>
        <taxon>Eubacteriales</taxon>
        <taxon>Eubacteriaceae</taxon>
        <taxon>Garciella</taxon>
    </lineage>
</organism>
<dbReference type="GO" id="GO:0031419">
    <property type="term" value="F:cobalamin binding"/>
    <property type="evidence" value="ECO:0007669"/>
    <property type="project" value="InterPro"/>
</dbReference>
<protein>
    <submittedName>
        <fullName evidence="8">Radical SAM superfamily enzyme YgiQ, UPF0313 family</fullName>
    </submittedName>
</protein>
<evidence type="ECO:0000259" key="6">
    <source>
        <dbReference type="PROSITE" id="PS51332"/>
    </source>
</evidence>
<dbReference type="RefSeq" id="WP_087678091.1">
    <property type="nucleotide sequence ID" value="NZ_FUWV01000002.1"/>
</dbReference>
<dbReference type="PROSITE" id="PS51332">
    <property type="entry name" value="B12_BINDING"/>
    <property type="match status" value="1"/>
</dbReference>
<keyword evidence="4" id="KW-0408">Iron</keyword>
<gene>
    <name evidence="8" type="ORF">SAMN02745973_00668</name>
</gene>
<keyword evidence="5" id="KW-0411">Iron-sulfur</keyword>
<evidence type="ECO:0000313" key="9">
    <source>
        <dbReference type="Proteomes" id="UP000196365"/>
    </source>
</evidence>
<evidence type="ECO:0000256" key="5">
    <source>
        <dbReference type="ARBA" id="ARBA00023014"/>
    </source>
</evidence>
<keyword evidence="2" id="KW-0949">S-adenosyl-L-methionine</keyword>
<dbReference type="InterPro" id="IPR025288">
    <property type="entry name" value="DUF4080"/>
</dbReference>
<dbReference type="PANTHER" id="PTHR43409:SF16">
    <property type="entry name" value="SLR0320 PROTEIN"/>
    <property type="match status" value="1"/>
</dbReference>
<dbReference type="GO" id="GO:0051539">
    <property type="term" value="F:4 iron, 4 sulfur cluster binding"/>
    <property type="evidence" value="ECO:0007669"/>
    <property type="project" value="UniProtKB-KW"/>
</dbReference>
<dbReference type="InterPro" id="IPR007197">
    <property type="entry name" value="rSAM"/>
</dbReference>
<dbReference type="Pfam" id="PF04055">
    <property type="entry name" value="Radical_SAM"/>
    <property type="match status" value="1"/>
</dbReference>
<evidence type="ECO:0000256" key="1">
    <source>
        <dbReference type="ARBA" id="ARBA00001966"/>
    </source>
</evidence>
<dbReference type="Pfam" id="PF13311">
    <property type="entry name" value="DUF4080"/>
    <property type="match status" value="1"/>
</dbReference>
<dbReference type="SUPFAM" id="SSF52242">
    <property type="entry name" value="Cobalamin (vitamin B12)-binding domain"/>
    <property type="match status" value="1"/>
</dbReference>
<dbReference type="OrthoDB" id="9801424at2"/>
<name>A0A1T4KR75_9FIRM</name>
<sequence length="586" mass="70378">MKVLLTSLNAKYIHTNLAIRYLEAFCRKINNVDIKIKEFTINDRWEKILPEIYKERADVIGLSCYIWNIKETIKIVQLIKTLQPQVKIILGGPEVTFYGKEWMNKIREIDYIVKGEGEITFFELLKFLENNKGQLSNIKGLLYRDKKNYIIENQDREPMKDLDEIPFPYPKDLSEFKNKIIYFESSRGCPFHCQYCLSSITERVRYFSIDNVKKYLRFFIDAEIKQVKFVDRTFNCNLKRTKELLEFLIEQKGKTNFHFEIAADLIDEEILKIFKKAPVGLFQLEIGVQSTYMPTLESIHRKNDFQKIKKVVKTIKSFENIHQHLDLIAGLPYEDYNTFKKSFNDVYSLNADMLQLGFLKVLKGSGIEAKKEKYGYHYTVFPPYEVLFNDFISYEEIIKLKMVEDLLEKYKNSHVFEYTLNYVLEYYYNQPFDFFEDFSRYWKNNRLFQVSHSQKNLYKIFLDFWSTKNQEMEKIHEILKFDYLVSHKPPLPKFFYVNNIEQKKEKIFHFLNQPQNIEKYLPEFVGVPVKEIKKYVHFEAFSIDILNILSIEKRNENRNNVTLLFYFPRNKQKIFNKAVFSKIKLE</sequence>
<dbReference type="InterPro" id="IPR023404">
    <property type="entry name" value="rSAM_horseshoe"/>
</dbReference>
<keyword evidence="9" id="KW-1185">Reference proteome</keyword>
<feature type="domain" description="B12-binding" evidence="6">
    <location>
        <begin position="1"/>
        <end position="135"/>
    </location>
</feature>
<dbReference type="InterPro" id="IPR006638">
    <property type="entry name" value="Elp3/MiaA/NifB-like_rSAM"/>
</dbReference>
<dbReference type="AlphaFoldDB" id="A0A1T4KR75"/>
<proteinExistence type="predicted"/>
<evidence type="ECO:0000313" key="8">
    <source>
        <dbReference type="EMBL" id="SJZ44880.1"/>
    </source>
</evidence>
<dbReference type="Proteomes" id="UP000196365">
    <property type="component" value="Unassembled WGS sequence"/>
</dbReference>
<reference evidence="8 9" key="1">
    <citation type="submission" date="2017-02" db="EMBL/GenBank/DDBJ databases">
        <authorList>
            <person name="Peterson S.W."/>
        </authorList>
    </citation>
    <scope>NUCLEOTIDE SEQUENCE [LARGE SCALE GENOMIC DNA]</scope>
    <source>
        <strain evidence="8 9">DSM 15102</strain>
    </source>
</reference>
<dbReference type="SFLD" id="SFLDS00029">
    <property type="entry name" value="Radical_SAM"/>
    <property type="match status" value="1"/>
</dbReference>
<evidence type="ECO:0000256" key="3">
    <source>
        <dbReference type="ARBA" id="ARBA00022723"/>
    </source>
</evidence>
<feature type="domain" description="Radical SAM core" evidence="7">
    <location>
        <begin position="175"/>
        <end position="404"/>
    </location>
</feature>
<comment type="cofactor">
    <cofactor evidence="1">
        <name>[4Fe-4S] cluster</name>
        <dbReference type="ChEBI" id="CHEBI:49883"/>
    </cofactor>
</comment>
<accession>A0A1T4KR75</accession>